<dbReference type="OrthoDB" id="9807461at2"/>
<keyword evidence="5 7" id="KW-0238">DNA-binding</keyword>
<evidence type="ECO:0000256" key="2">
    <source>
        <dbReference type="ARBA" id="ARBA00022741"/>
    </source>
</evidence>
<keyword evidence="7" id="KW-0479">Metal-binding</keyword>
<comment type="similarity">
    <text evidence="7">Belongs to the NrdR family.</text>
</comment>
<evidence type="ECO:0000259" key="8">
    <source>
        <dbReference type="PROSITE" id="PS51161"/>
    </source>
</evidence>
<keyword evidence="2 7" id="KW-0547">Nucleotide-binding</keyword>
<dbReference type="PROSITE" id="PS51161">
    <property type="entry name" value="ATP_CONE"/>
    <property type="match status" value="1"/>
</dbReference>
<dbReference type="eggNOG" id="COG1327">
    <property type="taxonomic scope" value="Bacteria"/>
</dbReference>
<proteinExistence type="inferred from homology"/>
<dbReference type="Proteomes" id="UP000003111">
    <property type="component" value="Unassembled WGS sequence"/>
</dbReference>
<dbReference type="InterPro" id="IPR003796">
    <property type="entry name" value="RNR_NrdR-like"/>
</dbReference>
<dbReference type="AlphaFoldDB" id="E2S907"/>
<dbReference type="Pfam" id="PF22811">
    <property type="entry name" value="Zn_ribbon_NrdR"/>
    <property type="match status" value="1"/>
</dbReference>
<evidence type="ECO:0000256" key="7">
    <source>
        <dbReference type="HAMAP-Rule" id="MF_00440"/>
    </source>
</evidence>
<dbReference type="RefSeq" id="WP_007078015.1">
    <property type="nucleotide sequence ID" value="NZ_CM001024.1"/>
</dbReference>
<feature type="zinc finger region" evidence="7">
    <location>
        <begin position="3"/>
        <end position="34"/>
    </location>
</feature>
<dbReference type="EMBL" id="ACLF03000003">
    <property type="protein sequence ID" value="EFQ84277.1"/>
    <property type="molecule type" value="Genomic_DNA"/>
</dbReference>
<comment type="cofactor">
    <cofactor evidence="7">
        <name>Zn(2+)</name>
        <dbReference type="ChEBI" id="CHEBI:29105"/>
    </cofactor>
    <text evidence="7">Binds 1 zinc ion.</text>
</comment>
<comment type="function">
    <text evidence="7">Negatively regulates transcription of bacterial ribonucleotide reductase nrd genes and operons by binding to NrdR-boxes.</text>
</comment>
<dbReference type="GO" id="GO:0045892">
    <property type="term" value="P:negative regulation of DNA-templated transcription"/>
    <property type="evidence" value="ECO:0007669"/>
    <property type="project" value="UniProtKB-UniRule"/>
</dbReference>
<dbReference type="HAMAP" id="MF_00440">
    <property type="entry name" value="NrdR"/>
    <property type="match status" value="1"/>
</dbReference>
<organism evidence="9 10">
    <name type="scientific">Aeromicrobium marinum DSM 15272</name>
    <dbReference type="NCBI Taxonomy" id="585531"/>
    <lineage>
        <taxon>Bacteria</taxon>
        <taxon>Bacillati</taxon>
        <taxon>Actinomycetota</taxon>
        <taxon>Actinomycetes</taxon>
        <taxon>Propionibacteriales</taxon>
        <taxon>Nocardioidaceae</taxon>
        <taxon>Aeromicrobium</taxon>
    </lineage>
</organism>
<protein>
    <recommendedName>
        <fullName evidence="7">Transcriptional repressor NrdR</fullName>
    </recommendedName>
</protein>
<feature type="domain" description="ATP-cone" evidence="8">
    <location>
        <begin position="46"/>
        <end position="136"/>
    </location>
</feature>
<keyword evidence="3 7" id="KW-0067">ATP-binding</keyword>
<evidence type="ECO:0000256" key="6">
    <source>
        <dbReference type="ARBA" id="ARBA00023163"/>
    </source>
</evidence>
<evidence type="ECO:0000256" key="3">
    <source>
        <dbReference type="ARBA" id="ARBA00022840"/>
    </source>
</evidence>
<keyword evidence="4 7" id="KW-0805">Transcription regulation</keyword>
<dbReference type="NCBIfam" id="TIGR00244">
    <property type="entry name" value="transcriptional regulator NrdR"/>
    <property type="match status" value="1"/>
</dbReference>
<keyword evidence="7" id="KW-0862">Zinc</keyword>
<dbReference type="GO" id="GO:0003677">
    <property type="term" value="F:DNA binding"/>
    <property type="evidence" value="ECO:0007669"/>
    <property type="project" value="UniProtKB-KW"/>
</dbReference>
<dbReference type="GO" id="GO:0008270">
    <property type="term" value="F:zinc ion binding"/>
    <property type="evidence" value="ECO:0007669"/>
    <property type="project" value="UniProtKB-UniRule"/>
</dbReference>
<evidence type="ECO:0000256" key="4">
    <source>
        <dbReference type="ARBA" id="ARBA00023015"/>
    </source>
</evidence>
<dbReference type="GO" id="GO:0005524">
    <property type="term" value="F:ATP binding"/>
    <property type="evidence" value="ECO:0007669"/>
    <property type="project" value="UniProtKB-UniRule"/>
</dbReference>
<evidence type="ECO:0000256" key="1">
    <source>
        <dbReference type="ARBA" id="ARBA00022491"/>
    </source>
</evidence>
<reference evidence="9" key="1">
    <citation type="submission" date="2010-08" db="EMBL/GenBank/DDBJ databases">
        <authorList>
            <person name="Muzny D."/>
            <person name="Qin X."/>
            <person name="Buhay C."/>
            <person name="Dugan-Rocha S."/>
            <person name="Ding Y."/>
            <person name="Chen G."/>
            <person name="Hawes A."/>
            <person name="Holder M."/>
            <person name="Jhangiani S."/>
            <person name="Johnson A."/>
            <person name="Khan Z."/>
            <person name="Li Z."/>
            <person name="Liu W."/>
            <person name="Liu X."/>
            <person name="Perez L."/>
            <person name="Shen H."/>
            <person name="Wang Q."/>
            <person name="Watt J."/>
            <person name="Xi L."/>
            <person name="Xin Y."/>
            <person name="Zhou J."/>
            <person name="Deng J."/>
            <person name="Jiang H."/>
            <person name="Liu Y."/>
            <person name="Qu J."/>
            <person name="Song X.-Z."/>
            <person name="Zhang L."/>
            <person name="Villasana D."/>
            <person name="Johnson A."/>
            <person name="Liu J."/>
            <person name="Liyanage D."/>
            <person name="Lorensuhewa L."/>
            <person name="Robinson T."/>
            <person name="Song A."/>
            <person name="Song B.-B."/>
            <person name="Dinh H."/>
            <person name="Thornton R."/>
            <person name="Coyle M."/>
            <person name="Francisco L."/>
            <person name="Jackson L."/>
            <person name="Javaid M."/>
            <person name="Korchina V."/>
            <person name="Kovar C."/>
            <person name="Mata R."/>
            <person name="Mathew T."/>
            <person name="Ngo R."/>
            <person name="Nguyen L."/>
            <person name="Nguyen N."/>
            <person name="Okwuonu G."/>
            <person name="Ongeri F."/>
            <person name="Pham C."/>
            <person name="Simmons D."/>
            <person name="Wilczek-Boney K."/>
            <person name="Hale W."/>
            <person name="Jakkamsetti A."/>
            <person name="Pham P."/>
            <person name="Ruth R."/>
            <person name="San Lucas F."/>
            <person name="Warren J."/>
            <person name="Zhang J."/>
            <person name="Zhao Z."/>
            <person name="Zhou C."/>
            <person name="Zhu D."/>
            <person name="Lee S."/>
            <person name="Bess C."/>
            <person name="Blankenburg K."/>
            <person name="Forbes L."/>
            <person name="Fu Q."/>
            <person name="Gubbala S."/>
            <person name="Hirani K."/>
            <person name="Jayaseelan J.C."/>
            <person name="Lara F."/>
            <person name="Munidasa M."/>
            <person name="Palculict T."/>
            <person name="Patil S."/>
            <person name="Pu L.-L."/>
            <person name="Saada N."/>
            <person name="Tang L."/>
            <person name="Weissenberger G."/>
            <person name="Zhu Y."/>
            <person name="Hemphill L."/>
            <person name="Shang Y."/>
            <person name="Youmans B."/>
            <person name="Ayvaz T."/>
            <person name="Ross M."/>
            <person name="Santibanez J."/>
            <person name="Aqrawi P."/>
            <person name="Gross S."/>
            <person name="Joshi V."/>
            <person name="Fowler G."/>
            <person name="Nazareth L."/>
            <person name="Reid J."/>
            <person name="Worley K."/>
            <person name="Petrosino J."/>
            <person name="Highlander S."/>
            <person name="Gibbs R."/>
        </authorList>
    </citation>
    <scope>NUCLEOTIDE SEQUENCE [LARGE SCALE GENOMIC DNA]</scope>
    <source>
        <strain evidence="9">DSM 15272</strain>
    </source>
</reference>
<dbReference type="PANTHER" id="PTHR30455">
    <property type="entry name" value="TRANSCRIPTIONAL REPRESSOR NRDR"/>
    <property type="match status" value="1"/>
</dbReference>
<keyword evidence="7" id="KW-0863">Zinc-finger</keyword>
<dbReference type="HOGENOM" id="CLU_108412_1_0_11"/>
<name>E2S907_9ACTN</name>
<keyword evidence="6 7" id="KW-0804">Transcription</keyword>
<dbReference type="InterPro" id="IPR005144">
    <property type="entry name" value="ATP-cone_dom"/>
</dbReference>
<accession>E2S907</accession>
<comment type="caution">
    <text evidence="9">The sequence shown here is derived from an EMBL/GenBank/DDBJ whole genome shotgun (WGS) entry which is preliminary data.</text>
</comment>
<evidence type="ECO:0000313" key="9">
    <source>
        <dbReference type="EMBL" id="EFQ84277.1"/>
    </source>
</evidence>
<keyword evidence="1 7" id="KW-0678">Repressor</keyword>
<dbReference type="STRING" id="585531.HMPREF0063_10993"/>
<gene>
    <name evidence="7 9" type="primary">nrdR</name>
    <name evidence="9" type="ORF">HMPREF0063_10993</name>
</gene>
<dbReference type="Pfam" id="PF03477">
    <property type="entry name" value="ATP-cone"/>
    <property type="match status" value="1"/>
</dbReference>
<dbReference type="InterPro" id="IPR055173">
    <property type="entry name" value="NrdR-like_N"/>
</dbReference>
<dbReference type="PANTHER" id="PTHR30455:SF2">
    <property type="entry name" value="TRANSCRIPTIONAL REPRESSOR NRDR"/>
    <property type="match status" value="1"/>
</dbReference>
<keyword evidence="10" id="KW-1185">Reference proteome</keyword>
<evidence type="ECO:0000313" key="10">
    <source>
        <dbReference type="Proteomes" id="UP000003111"/>
    </source>
</evidence>
<evidence type="ECO:0000256" key="5">
    <source>
        <dbReference type="ARBA" id="ARBA00023125"/>
    </source>
</evidence>
<sequence>MHCPFCQHTDTRVLDSRVADEGGSIRRRRACSACEKRFTTTEQMQLMVLKRSGTTEPFVRDKAIAGVAKACKGRPVSTDDLARLGQSVEHTLRASGCPEIEAHQVGLAILEPLKALDEVAYLRFASVYKAFDSADDFAAEIATLMASAADGELAEHTARTGDQHQN</sequence>